<evidence type="ECO:0000259" key="7">
    <source>
        <dbReference type="PROSITE" id="PS50850"/>
    </source>
</evidence>
<reference evidence="8 9" key="1">
    <citation type="journal article" date="2018" name="IMA Fungus">
        <title>IMA Genome-F 9: Draft genome sequence of Annulohypoxylon stygium, Aspergillus mulundensis, Berkeleyomyces basicola (syn. Thielaviopsis basicola), Ceratocystis smalleyi, two Cercospora beticola strains, Coleophoma cylindrospora, Fusarium fracticaudum, Phialophora cf. hyalina, and Morchella septimelata.</title>
        <authorList>
            <person name="Wingfield B.D."/>
            <person name="Bills G.F."/>
            <person name="Dong Y."/>
            <person name="Huang W."/>
            <person name="Nel W.J."/>
            <person name="Swalarsk-Parry B.S."/>
            <person name="Vaghefi N."/>
            <person name="Wilken P.M."/>
            <person name="An Z."/>
            <person name="de Beer Z.W."/>
            <person name="De Vos L."/>
            <person name="Chen L."/>
            <person name="Duong T.A."/>
            <person name="Gao Y."/>
            <person name="Hammerbacher A."/>
            <person name="Kikkert J.R."/>
            <person name="Li Y."/>
            <person name="Li H."/>
            <person name="Li K."/>
            <person name="Li Q."/>
            <person name="Liu X."/>
            <person name="Ma X."/>
            <person name="Naidoo K."/>
            <person name="Pethybridge S.J."/>
            <person name="Sun J."/>
            <person name="Steenkamp E.T."/>
            <person name="van der Nest M.A."/>
            <person name="van Wyk S."/>
            <person name="Wingfield M.J."/>
            <person name="Xiong C."/>
            <person name="Yue Q."/>
            <person name="Zhang X."/>
        </authorList>
    </citation>
    <scope>NUCLEOTIDE SEQUENCE [LARGE SCALE GENOMIC DNA]</scope>
    <source>
        <strain evidence="8 9">BP 5553</strain>
    </source>
</reference>
<dbReference type="OrthoDB" id="6770063at2759"/>
<dbReference type="GeneID" id="43597420"/>
<feature type="transmembrane region" description="Helical" evidence="6">
    <location>
        <begin position="367"/>
        <end position="388"/>
    </location>
</feature>
<organism evidence="8 9">
    <name type="scientific">Venustampulla echinocandica</name>
    <dbReference type="NCBI Taxonomy" id="2656787"/>
    <lineage>
        <taxon>Eukaryota</taxon>
        <taxon>Fungi</taxon>
        <taxon>Dikarya</taxon>
        <taxon>Ascomycota</taxon>
        <taxon>Pezizomycotina</taxon>
        <taxon>Leotiomycetes</taxon>
        <taxon>Helotiales</taxon>
        <taxon>Pleuroascaceae</taxon>
        <taxon>Venustampulla</taxon>
    </lineage>
</organism>
<gene>
    <name evidence="8" type="ORF">BP5553_04571</name>
</gene>
<dbReference type="Proteomes" id="UP000254866">
    <property type="component" value="Unassembled WGS sequence"/>
</dbReference>
<feature type="transmembrane region" description="Helical" evidence="6">
    <location>
        <begin position="290"/>
        <end position="314"/>
    </location>
</feature>
<dbReference type="EMBL" id="NPIC01000003">
    <property type="protein sequence ID" value="RDL37138.1"/>
    <property type="molecule type" value="Genomic_DNA"/>
</dbReference>
<dbReference type="PANTHER" id="PTHR23501:SF33">
    <property type="entry name" value="MAJOR FACILITATOR SUPERFAMILY (MFS) PROFILE DOMAIN-CONTAINING PROTEIN"/>
    <property type="match status" value="1"/>
</dbReference>
<feature type="transmembrane region" description="Helical" evidence="6">
    <location>
        <begin position="426"/>
        <end position="448"/>
    </location>
</feature>
<dbReference type="InterPro" id="IPR020846">
    <property type="entry name" value="MFS_dom"/>
</dbReference>
<dbReference type="SUPFAM" id="SSF103473">
    <property type="entry name" value="MFS general substrate transporter"/>
    <property type="match status" value="1"/>
</dbReference>
<feature type="region of interest" description="Disordered" evidence="5">
    <location>
        <begin position="23"/>
        <end position="49"/>
    </location>
</feature>
<feature type="transmembrane region" description="Helical" evidence="6">
    <location>
        <begin position="128"/>
        <end position="151"/>
    </location>
</feature>
<dbReference type="InterPro" id="IPR036259">
    <property type="entry name" value="MFS_trans_sf"/>
</dbReference>
<feature type="compositionally biased region" description="Basic and acidic residues" evidence="5">
    <location>
        <begin position="38"/>
        <end position="47"/>
    </location>
</feature>
<name>A0A370TNP7_9HELO</name>
<evidence type="ECO:0000313" key="9">
    <source>
        <dbReference type="Proteomes" id="UP000254866"/>
    </source>
</evidence>
<feature type="transmembrane region" description="Helical" evidence="6">
    <location>
        <begin position="97"/>
        <end position="116"/>
    </location>
</feature>
<evidence type="ECO:0000256" key="4">
    <source>
        <dbReference type="ARBA" id="ARBA00023136"/>
    </source>
</evidence>
<feature type="transmembrane region" description="Helical" evidence="6">
    <location>
        <begin position="535"/>
        <end position="553"/>
    </location>
</feature>
<feature type="domain" description="Major facilitator superfamily (MFS) profile" evidence="7">
    <location>
        <begin position="63"/>
        <end position="557"/>
    </location>
</feature>
<dbReference type="RefSeq" id="XP_031869794.1">
    <property type="nucleotide sequence ID" value="XM_032013194.1"/>
</dbReference>
<comment type="subcellular location">
    <subcellularLocation>
        <location evidence="1">Membrane</location>
        <topology evidence="1">Multi-pass membrane protein</topology>
    </subcellularLocation>
</comment>
<proteinExistence type="predicted"/>
<keyword evidence="4 6" id="KW-0472">Membrane</keyword>
<dbReference type="PANTHER" id="PTHR23501">
    <property type="entry name" value="MAJOR FACILITATOR SUPERFAMILY"/>
    <property type="match status" value="1"/>
</dbReference>
<evidence type="ECO:0000313" key="8">
    <source>
        <dbReference type="EMBL" id="RDL37138.1"/>
    </source>
</evidence>
<evidence type="ECO:0000256" key="5">
    <source>
        <dbReference type="SAM" id="MobiDB-lite"/>
    </source>
</evidence>
<feature type="transmembrane region" description="Helical" evidence="6">
    <location>
        <begin position="460"/>
        <end position="481"/>
    </location>
</feature>
<keyword evidence="9" id="KW-1185">Reference proteome</keyword>
<keyword evidence="3 6" id="KW-1133">Transmembrane helix</keyword>
<dbReference type="GO" id="GO:0015174">
    <property type="term" value="F:basic amino acid transmembrane transporter activity"/>
    <property type="evidence" value="ECO:0007669"/>
    <property type="project" value="TreeGrafter"/>
</dbReference>
<dbReference type="GO" id="GO:0000329">
    <property type="term" value="C:fungal-type vacuole membrane"/>
    <property type="evidence" value="ECO:0007669"/>
    <property type="project" value="TreeGrafter"/>
</dbReference>
<dbReference type="Gene3D" id="1.20.1250.20">
    <property type="entry name" value="MFS general substrate transporter like domains"/>
    <property type="match status" value="1"/>
</dbReference>
<sequence length="568" mass="62234">MTLREATADMVDEHTRLLGKVSGSYSSTSAPHGLNGHYDGDSREETRSSAATIEPDRQFRWKEGLALLLGVFLVNSDSAILLAIFQQIASDLNALPSASWIITSYLVGVIIAQPLFGKLSDIYGRKPLLLVAYCCYCTGGLLAGIGFSFYSVLLGRAIAGFGNAGITVLVSTLIVDLVPMRDVAVWRSLVYAINQTGRAIGPSLGGFIADNANWRWALLYQTPLNILSLVFIWWKMTFPLPHQTEDTQETPPRSKFRRIDFSGAISLGLANCSLLLFLDQIQRNFGNFQPLHAAIPGGTWIAFIAVFIAVEAFWAKEPILPLRLMVKRNVFSSYAIQFLQTAAQMAFYTSVPLYFRVTQGSSNTNVAVRLLLITLGTIIGGLISGFVIKWTGLYRLVIWVSLTLSNASFFAIFLRWRGSTGWLECLYGFPVGLGFGVSLSAAFIALTARLDPSEVAVSTSGFYLSLNLGSLIGVSFASLLVQASVQRTLLENLKDLPNRRQIVRDVMSNFDNISRLSGRVRDLVLGAYTESLVKVWLFALVCGSLAFAASLIMREGQLSRGRNKRGGN</sequence>
<evidence type="ECO:0000256" key="6">
    <source>
        <dbReference type="SAM" id="Phobius"/>
    </source>
</evidence>
<evidence type="ECO:0000256" key="1">
    <source>
        <dbReference type="ARBA" id="ARBA00004141"/>
    </source>
</evidence>
<dbReference type="InterPro" id="IPR011701">
    <property type="entry name" value="MFS"/>
</dbReference>
<feature type="transmembrane region" description="Helical" evidence="6">
    <location>
        <begin position="394"/>
        <end position="414"/>
    </location>
</feature>
<protein>
    <recommendedName>
        <fullName evidence="7">Major facilitator superfamily (MFS) profile domain-containing protein</fullName>
    </recommendedName>
</protein>
<accession>A0A370TNP7</accession>
<dbReference type="PROSITE" id="PS50850">
    <property type="entry name" value="MFS"/>
    <property type="match status" value="1"/>
</dbReference>
<keyword evidence="2 6" id="KW-0812">Transmembrane</keyword>
<feature type="transmembrane region" description="Helical" evidence="6">
    <location>
        <begin position="65"/>
        <end position="85"/>
    </location>
</feature>
<comment type="caution">
    <text evidence="8">The sequence shown here is derived from an EMBL/GenBank/DDBJ whole genome shotgun (WGS) entry which is preliminary data.</text>
</comment>
<dbReference type="Pfam" id="PF07690">
    <property type="entry name" value="MFS_1"/>
    <property type="match status" value="1"/>
</dbReference>
<feature type="transmembrane region" description="Helical" evidence="6">
    <location>
        <begin position="261"/>
        <end position="278"/>
    </location>
</feature>
<evidence type="ECO:0000256" key="3">
    <source>
        <dbReference type="ARBA" id="ARBA00022989"/>
    </source>
</evidence>
<dbReference type="AlphaFoldDB" id="A0A370TNP7"/>
<feature type="transmembrane region" description="Helical" evidence="6">
    <location>
        <begin position="157"/>
        <end position="178"/>
    </location>
</feature>
<evidence type="ECO:0000256" key="2">
    <source>
        <dbReference type="ARBA" id="ARBA00022692"/>
    </source>
</evidence>